<dbReference type="EMBL" id="CP039712">
    <property type="protein sequence ID" value="QCI86349.1"/>
    <property type="molecule type" value="Genomic_DNA"/>
</dbReference>
<proteinExistence type="predicted"/>
<dbReference type="InterPro" id="IPR027417">
    <property type="entry name" value="P-loop_NTPase"/>
</dbReference>
<dbReference type="PANTHER" id="PTHR43158">
    <property type="entry name" value="SKFA PEPTIDE EXPORT ATP-BINDING PROTEIN SKFE"/>
    <property type="match status" value="1"/>
</dbReference>
<dbReference type="InterPro" id="IPR003439">
    <property type="entry name" value="ABC_transporter-like_ATP-bd"/>
</dbReference>
<name>A0A4D7CQK3_9ENTE</name>
<dbReference type="CDD" id="cd03230">
    <property type="entry name" value="ABC_DR_subfamily_A"/>
    <property type="match status" value="1"/>
</dbReference>
<dbReference type="SMART" id="SM00382">
    <property type="entry name" value="AAA"/>
    <property type="match status" value="1"/>
</dbReference>
<evidence type="ECO:0000313" key="5">
    <source>
        <dbReference type="Proteomes" id="UP000298615"/>
    </source>
</evidence>
<dbReference type="SUPFAM" id="SSF52540">
    <property type="entry name" value="P-loop containing nucleoside triphosphate hydrolases"/>
    <property type="match status" value="1"/>
</dbReference>
<dbReference type="InterPro" id="IPR003593">
    <property type="entry name" value="AAA+_ATPase"/>
</dbReference>
<evidence type="ECO:0000259" key="3">
    <source>
        <dbReference type="PROSITE" id="PS50893"/>
    </source>
</evidence>
<dbReference type="PANTHER" id="PTHR43158:SF10">
    <property type="entry name" value="ABC TRANSPORTER ATP-BINDING PROTEIN YTRB"/>
    <property type="match status" value="1"/>
</dbReference>
<feature type="domain" description="ABC transporter" evidence="3">
    <location>
        <begin position="1"/>
        <end position="226"/>
    </location>
</feature>
<organism evidence="4 5">
    <name type="scientific">Vagococcus zengguangii</name>
    <dbReference type="NCBI Taxonomy" id="2571750"/>
    <lineage>
        <taxon>Bacteria</taxon>
        <taxon>Bacillati</taxon>
        <taxon>Bacillota</taxon>
        <taxon>Bacilli</taxon>
        <taxon>Lactobacillales</taxon>
        <taxon>Enterococcaceae</taxon>
        <taxon>Vagococcus</taxon>
    </lineage>
</organism>
<dbReference type="PROSITE" id="PS50893">
    <property type="entry name" value="ABC_TRANSPORTER_2"/>
    <property type="match status" value="1"/>
</dbReference>
<keyword evidence="5" id="KW-1185">Reference proteome</keyword>
<accession>A0A4D7CQK3</accession>
<protein>
    <submittedName>
        <fullName evidence="4">ABC transporter ATP-binding protein</fullName>
    </submittedName>
</protein>
<keyword evidence="2 4" id="KW-0067">ATP-binding</keyword>
<dbReference type="Proteomes" id="UP000298615">
    <property type="component" value="Chromosome"/>
</dbReference>
<dbReference type="RefSeq" id="WP_136953182.1">
    <property type="nucleotide sequence ID" value="NZ_CP039712.1"/>
</dbReference>
<dbReference type="Pfam" id="PF00005">
    <property type="entry name" value="ABC_tran"/>
    <property type="match status" value="1"/>
</dbReference>
<dbReference type="GO" id="GO:0005524">
    <property type="term" value="F:ATP binding"/>
    <property type="evidence" value="ECO:0007669"/>
    <property type="project" value="UniProtKB-KW"/>
</dbReference>
<dbReference type="KEGG" id="vao:FA707_04940"/>
<sequence length="302" mass="34735">MKVEHLSKEIDQRLIIDDISFELKRGEIVGLIGRNGEGKTTLFRLLANHYNKTAGNVFINEENIDRHRDLYSQLFYIDSQYHSLNGMSPLQISKMYQELYPMFEADRFKNLVVRNELPLTKTYRTYSKGMQGLLQIILAICTNANYILLDEPLDGLDFYVKKQALQLLLSEVADHQKTLLISSHNLEELEYIIDRALIIKAGRLVKDYHLDEVKEAVKKVQMIFPNNELPSFVTEHAMIIERRGKVSVGIFAELTDEILKEISKYQPILFEELPISLEDVVASQVLDEAELNKSQQGGTSNE</sequence>
<gene>
    <name evidence="4" type="ORF">FA707_04940</name>
</gene>
<dbReference type="AlphaFoldDB" id="A0A4D7CQK3"/>
<evidence type="ECO:0000313" key="4">
    <source>
        <dbReference type="EMBL" id="QCI86349.1"/>
    </source>
</evidence>
<dbReference type="Gene3D" id="3.40.50.300">
    <property type="entry name" value="P-loop containing nucleotide triphosphate hydrolases"/>
    <property type="match status" value="1"/>
</dbReference>
<evidence type="ECO:0000256" key="1">
    <source>
        <dbReference type="ARBA" id="ARBA00022741"/>
    </source>
</evidence>
<keyword evidence="1" id="KW-0547">Nucleotide-binding</keyword>
<dbReference type="GO" id="GO:0016887">
    <property type="term" value="F:ATP hydrolysis activity"/>
    <property type="evidence" value="ECO:0007669"/>
    <property type="project" value="InterPro"/>
</dbReference>
<reference evidence="4 5" key="1">
    <citation type="submission" date="2019-04" db="EMBL/GenBank/DDBJ databases">
        <title>Vagococcus sp. nov., isolated from faeces of yaks (Bos grunniens).</title>
        <authorList>
            <person name="Ge Y."/>
        </authorList>
    </citation>
    <scope>NUCLEOTIDE SEQUENCE [LARGE SCALE GENOMIC DNA]</scope>
    <source>
        <strain evidence="4 5">MN-17</strain>
    </source>
</reference>
<evidence type="ECO:0000256" key="2">
    <source>
        <dbReference type="ARBA" id="ARBA00022840"/>
    </source>
</evidence>